<dbReference type="AlphaFoldDB" id="A0A6J4TEU5"/>
<evidence type="ECO:0008006" key="2">
    <source>
        <dbReference type="Google" id="ProtNLM"/>
    </source>
</evidence>
<evidence type="ECO:0000313" key="1">
    <source>
        <dbReference type="EMBL" id="CAA9521519.1"/>
    </source>
</evidence>
<feature type="non-terminal residue" evidence="1">
    <location>
        <position position="56"/>
    </location>
</feature>
<name>A0A6J4TEU5_9ACTN</name>
<feature type="non-terminal residue" evidence="1">
    <location>
        <position position="1"/>
    </location>
</feature>
<protein>
    <recommendedName>
        <fullName evidence="2">Adenylate cyclase</fullName>
    </recommendedName>
</protein>
<organism evidence="1">
    <name type="scientific">uncultured Solirubrobacteraceae bacterium</name>
    <dbReference type="NCBI Taxonomy" id="1162706"/>
    <lineage>
        <taxon>Bacteria</taxon>
        <taxon>Bacillati</taxon>
        <taxon>Actinomycetota</taxon>
        <taxon>Thermoleophilia</taxon>
        <taxon>Solirubrobacterales</taxon>
        <taxon>Solirubrobacteraceae</taxon>
        <taxon>environmental samples</taxon>
    </lineage>
</organism>
<proteinExistence type="predicted"/>
<sequence length="56" mass="5674">CWSSGAAVRRIRSASAFCGACGAALGAPAAAESEERKVVSVLFVDLVGFTARSDQA</sequence>
<dbReference type="EMBL" id="CADCVQ010000145">
    <property type="protein sequence ID" value="CAA9521519.1"/>
    <property type="molecule type" value="Genomic_DNA"/>
</dbReference>
<reference evidence="1" key="1">
    <citation type="submission" date="2020-02" db="EMBL/GenBank/DDBJ databases">
        <authorList>
            <person name="Meier V. D."/>
        </authorList>
    </citation>
    <scope>NUCLEOTIDE SEQUENCE</scope>
    <source>
        <strain evidence="1">AVDCRST_MAG67</strain>
    </source>
</reference>
<gene>
    <name evidence="1" type="ORF">AVDCRST_MAG67-3401</name>
</gene>
<accession>A0A6J4TEU5</accession>